<feature type="transmembrane region" description="Helical" evidence="2">
    <location>
        <begin position="253"/>
        <end position="275"/>
    </location>
</feature>
<feature type="compositionally biased region" description="Basic and acidic residues" evidence="1">
    <location>
        <begin position="31"/>
        <end position="43"/>
    </location>
</feature>
<dbReference type="AlphaFoldDB" id="A0A370HCG6"/>
<sequence>MTRPTPWQLKENPRSETAAPAEPSGSTTCEVPDHPRCDPGREGGWKAVLRERVSTLTGRGNSRAPATPRSWAGLLRERHSARAGRWTVRLRGHGGYLAAAGANVVTFGLLFVPWLTVTGPDGVARANAFGRIQATTSYMMGWSKSGPTTANINGTWAILTTAAIIVMVTVVGINLGIRSRALSRVAAASGVATALFVLLTLRHLNSRASDLYDMTQRGWDAGGQIGSWIQWAVAGGDLVLPGARPSPYATTSITAAAMIACAASIVAAVVVVVTATTRRPAR</sequence>
<evidence type="ECO:0000313" key="3">
    <source>
        <dbReference type="EMBL" id="RDI54632.1"/>
    </source>
</evidence>
<evidence type="ECO:0000256" key="2">
    <source>
        <dbReference type="SAM" id="Phobius"/>
    </source>
</evidence>
<feature type="region of interest" description="Disordered" evidence="1">
    <location>
        <begin position="1"/>
        <end position="43"/>
    </location>
</feature>
<feature type="transmembrane region" description="Helical" evidence="2">
    <location>
        <begin position="154"/>
        <end position="173"/>
    </location>
</feature>
<gene>
    <name evidence="3" type="ORF">DFR68_102761</name>
</gene>
<organism evidence="3 4">
    <name type="scientific">Nocardia mexicana</name>
    <dbReference type="NCBI Taxonomy" id="279262"/>
    <lineage>
        <taxon>Bacteria</taxon>
        <taxon>Bacillati</taxon>
        <taxon>Actinomycetota</taxon>
        <taxon>Actinomycetes</taxon>
        <taxon>Mycobacteriales</taxon>
        <taxon>Nocardiaceae</taxon>
        <taxon>Nocardia</taxon>
    </lineage>
</organism>
<comment type="caution">
    <text evidence="3">The sequence shown here is derived from an EMBL/GenBank/DDBJ whole genome shotgun (WGS) entry which is preliminary data.</text>
</comment>
<evidence type="ECO:0000313" key="4">
    <source>
        <dbReference type="Proteomes" id="UP000255355"/>
    </source>
</evidence>
<evidence type="ECO:0000256" key="1">
    <source>
        <dbReference type="SAM" id="MobiDB-lite"/>
    </source>
</evidence>
<protein>
    <submittedName>
        <fullName evidence="3">Uncharacterized protein</fullName>
    </submittedName>
</protein>
<proteinExistence type="predicted"/>
<reference evidence="3 4" key="1">
    <citation type="submission" date="2018-07" db="EMBL/GenBank/DDBJ databases">
        <title>Genomic Encyclopedia of Type Strains, Phase IV (KMG-IV): sequencing the most valuable type-strain genomes for metagenomic binning, comparative biology and taxonomic classification.</title>
        <authorList>
            <person name="Goeker M."/>
        </authorList>
    </citation>
    <scope>NUCLEOTIDE SEQUENCE [LARGE SCALE GENOMIC DNA]</scope>
    <source>
        <strain evidence="3 4">DSM 44952</strain>
    </source>
</reference>
<accession>A0A370HCG6</accession>
<keyword evidence="4" id="KW-1185">Reference proteome</keyword>
<dbReference type="EMBL" id="QQAZ01000002">
    <property type="protein sequence ID" value="RDI54632.1"/>
    <property type="molecule type" value="Genomic_DNA"/>
</dbReference>
<name>A0A370HCG6_9NOCA</name>
<feature type="transmembrane region" description="Helical" evidence="2">
    <location>
        <begin position="185"/>
        <end position="204"/>
    </location>
</feature>
<dbReference type="Proteomes" id="UP000255355">
    <property type="component" value="Unassembled WGS sequence"/>
</dbReference>
<keyword evidence="2" id="KW-1133">Transmembrane helix</keyword>
<feature type="transmembrane region" description="Helical" evidence="2">
    <location>
        <begin position="95"/>
        <end position="115"/>
    </location>
</feature>
<dbReference type="STRING" id="1210089.GCA_001613165_03849"/>
<keyword evidence="2" id="KW-0812">Transmembrane</keyword>
<keyword evidence="2" id="KW-0472">Membrane</keyword>